<name>A0A5Q2RQA1_9ACTN</name>
<dbReference type="GO" id="GO:0008324">
    <property type="term" value="F:monoatomic cation transmembrane transporter activity"/>
    <property type="evidence" value="ECO:0007669"/>
    <property type="project" value="InterPro"/>
</dbReference>
<evidence type="ECO:0000256" key="2">
    <source>
        <dbReference type="ARBA" id="ARBA00022448"/>
    </source>
</evidence>
<keyword evidence="10" id="KW-1185">Reference proteome</keyword>
<feature type="transmembrane region" description="Helical" evidence="8">
    <location>
        <begin position="6"/>
        <end position="23"/>
    </location>
</feature>
<organism evidence="9 10">
    <name type="scientific">Actinomarinicola tropica</name>
    <dbReference type="NCBI Taxonomy" id="2789776"/>
    <lineage>
        <taxon>Bacteria</taxon>
        <taxon>Bacillati</taxon>
        <taxon>Actinomycetota</taxon>
        <taxon>Acidimicrobiia</taxon>
        <taxon>Acidimicrobiales</taxon>
        <taxon>Iamiaceae</taxon>
        <taxon>Actinomarinicola</taxon>
    </lineage>
</organism>
<comment type="subcellular location">
    <subcellularLocation>
        <location evidence="1">Cell membrane</location>
        <topology evidence="1">Multi-pass membrane protein</topology>
    </subcellularLocation>
</comment>
<dbReference type="Pfam" id="PF02386">
    <property type="entry name" value="TrkH"/>
    <property type="match status" value="1"/>
</dbReference>
<dbReference type="KEGG" id="atq:GH723_15045"/>
<evidence type="ECO:0000256" key="7">
    <source>
        <dbReference type="ARBA" id="ARBA00023136"/>
    </source>
</evidence>
<feature type="transmembrane region" description="Helical" evidence="8">
    <location>
        <begin position="35"/>
        <end position="54"/>
    </location>
</feature>
<reference evidence="9 10" key="1">
    <citation type="submission" date="2019-11" db="EMBL/GenBank/DDBJ databases">
        <authorList>
            <person name="He Y."/>
        </authorList>
    </citation>
    <scope>NUCLEOTIDE SEQUENCE [LARGE SCALE GENOMIC DNA]</scope>
    <source>
        <strain evidence="9 10">SCSIO 58843</strain>
    </source>
</reference>
<evidence type="ECO:0000256" key="3">
    <source>
        <dbReference type="ARBA" id="ARBA00022475"/>
    </source>
</evidence>
<keyword evidence="6" id="KW-0406">Ion transport</keyword>
<feature type="transmembrane region" description="Helical" evidence="8">
    <location>
        <begin position="151"/>
        <end position="175"/>
    </location>
</feature>
<dbReference type="PANTHER" id="PTHR32024">
    <property type="entry name" value="TRK SYSTEM POTASSIUM UPTAKE PROTEIN TRKG-RELATED"/>
    <property type="match status" value="1"/>
</dbReference>
<keyword evidence="3" id="KW-1003">Cell membrane</keyword>
<evidence type="ECO:0000256" key="5">
    <source>
        <dbReference type="ARBA" id="ARBA00022989"/>
    </source>
</evidence>
<sequence length="250" mass="26385">MVAGAVLIGSIGFPVLMDLRTLPRRPRRWSLHTKLTLSVTAAILVVSTVVVLSFEWTNPDTIGGLDTRGKVLASAFNSTMRTAGFSSIDFGDTNETTQLATIVSMFIGGGSVSAAGGIKVTTLALLVLAARAEYRGDDDSSAFGRRIPYGAIRQSIAIALTSSITLLGGTMLLLASGPFELTEAAFEATSAVGIVGLSTGITDELNTFGQLVVIGLMVFGRLGPLTVGTALILRERERLYRFPEERPFVG</sequence>
<dbReference type="EMBL" id="CP045851">
    <property type="protein sequence ID" value="QGG96307.1"/>
    <property type="molecule type" value="Genomic_DNA"/>
</dbReference>
<dbReference type="GO" id="GO:0005886">
    <property type="term" value="C:plasma membrane"/>
    <property type="evidence" value="ECO:0007669"/>
    <property type="project" value="UniProtKB-SubCell"/>
</dbReference>
<keyword evidence="2" id="KW-0813">Transport</keyword>
<dbReference type="PANTHER" id="PTHR32024:SF1">
    <property type="entry name" value="KTR SYSTEM POTASSIUM UPTAKE PROTEIN B"/>
    <property type="match status" value="1"/>
</dbReference>
<accession>A0A5Q2RQA1</accession>
<feature type="transmembrane region" description="Helical" evidence="8">
    <location>
        <begin position="211"/>
        <end position="233"/>
    </location>
</feature>
<gene>
    <name evidence="9" type="ORF">GH723_15045</name>
</gene>
<evidence type="ECO:0000256" key="6">
    <source>
        <dbReference type="ARBA" id="ARBA00023065"/>
    </source>
</evidence>
<keyword evidence="7 8" id="KW-0472">Membrane</keyword>
<evidence type="ECO:0008006" key="11">
    <source>
        <dbReference type="Google" id="ProtNLM"/>
    </source>
</evidence>
<dbReference type="Proteomes" id="UP000334019">
    <property type="component" value="Chromosome"/>
</dbReference>
<keyword evidence="4 8" id="KW-0812">Transmembrane</keyword>
<evidence type="ECO:0000313" key="10">
    <source>
        <dbReference type="Proteomes" id="UP000334019"/>
    </source>
</evidence>
<proteinExistence type="predicted"/>
<evidence type="ECO:0000256" key="8">
    <source>
        <dbReference type="SAM" id="Phobius"/>
    </source>
</evidence>
<evidence type="ECO:0000256" key="1">
    <source>
        <dbReference type="ARBA" id="ARBA00004651"/>
    </source>
</evidence>
<feature type="transmembrane region" description="Helical" evidence="8">
    <location>
        <begin position="102"/>
        <end position="130"/>
    </location>
</feature>
<protein>
    <recommendedName>
        <fullName evidence="11">TrkH family potassium uptake protein</fullName>
    </recommendedName>
</protein>
<keyword evidence="5 8" id="KW-1133">Transmembrane helix</keyword>
<evidence type="ECO:0000256" key="4">
    <source>
        <dbReference type="ARBA" id="ARBA00022692"/>
    </source>
</evidence>
<evidence type="ECO:0000313" key="9">
    <source>
        <dbReference type="EMBL" id="QGG96307.1"/>
    </source>
</evidence>
<dbReference type="InterPro" id="IPR003445">
    <property type="entry name" value="Cat_transpt"/>
</dbReference>
<dbReference type="GO" id="GO:0030001">
    <property type="term" value="P:metal ion transport"/>
    <property type="evidence" value="ECO:0007669"/>
    <property type="project" value="UniProtKB-ARBA"/>
</dbReference>
<dbReference type="AlphaFoldDB" id="A0A5Q2RQA1"/>